<dbReference type="GeneID" id="7051100"/>
<dbReference type="OMA" id="QPASYCG"/>
<dbReference type="PANTHER" id="PTHR11895:SF7">
    <property type="entry name" value="GLUTAMYL-TRNA(GLN) AMIDOTRANSFERASE SUBUNIT A, MITOCHONDRIAL"/>
    <property type="match status" value="1"/>
</dbReference>
<protein>
    <recommendedName>
        <fullName evidence="7">Glutamyl-tRNA(Gln) amidotransferase subunit A, mitochondrial</fullName>
        <shortName evidence="7">Glu-AdT subunit A</shortName>
        <ecNumber evidence="7">6.3.5.7</ecNumber>
    </recommendedName>
</protein>
<keyword evidence="5 7" id="KW-0648">Protein biosynthesis</keyword>
<dbReference type="GO" id="GO:0070681">
    <property type="term" value="P:glutaminyl-tRNAGln biosynthesis via transamidation"/>
    <property type="evidence" value="ECO:0000318"/>
    <property type="project" value="GO_Central"/>
</dbReference>
<gene>
    <name evidence="10" type="primary">gta1</name>
    <name evidence="9" type="ORF">SJAG_02721</name>
</gene>
<feature type="active site" description="Acyl-ester intermediate" evidence="7">
    <location>
        <position position="156"/>
    </location>
</feature>
<dbReference type="Gene3D" id="3.90.1300.10">
    <property type="entry name" value="Amidase signature (AS) domain"/>
    <property type="match status" value="1"/>
</dbReference>
<evidence type="ECO:0000256" key="2">
    <source>
        <dbReference type="ARBA" id="ARBA00022598"/>
    </source>
</evidence>
<dbReference type="GO" id="GO:0005739">
    <property type="term" value="C:mitochondrion"/>
    <property type="evidence" value="ECO:0000318"/>
    <property type="project" value="GO_Central"/>
</dbReference>
<dbReference type="HAMAP" id="MF_00120">
    <property type="entry name" value="GatA"/>
    <property type="match status" value="1"/>
</dbReference>
<proteinExistence type="inferred from homology"/>
<dbReference type="Pfam" id="PF01425">
    <property type="entry name" value="Amidase"/>
    <property type="match status" value="1"/>
</dbReference>
<dbReference type="Proteomes" id="UP000001744">
    <property type="component" value="Unassembled WGS sequence"/>
</dbReference>
<evidence type="ECO:0000313" key="11">
    <source>
        <dbReference type="Proteomes" id="UP000001744"/>
    </source>
</evidence>
<dbReference type="InterPro" id="IPR020556">
    <property type="entry name" value="Amidase_CS"/>
</dbReference>
<feature type="active site" description="Charge relay system" evidence="7">
    <location>
        <position position="132"/>
    </location>
</feature>
<dbReference type="GO" id="GO:0005524">
    <property type="term" value="F:ATP binding"/>
    <property type="evidence" value="ECO:0007669"/>
    <property type="project" value="UniProtKB-KW"/>
</dbReference>
<dbReference type="GO" id="GO:0050567">
    <property type="term" value="F:glutaminyl-tRNA synthase (glutamine-hydrolyzing) activity"/>
    <property type="evidence" value="ECO:0007669"/>
    <property type="project" value="UniProtKB-UniRule"/>
</dbReference>
<organism evidence="9 11">
    <name type="scientific">Schizosaccharomyces japonicus (strain yFS275 / FY16936)</name>
    <name type="common">Fission yeast</name>
    <dbReference type="NCBI Taxonomy" id="402676"/>
    <lineage>
        <taxon>Eukaryota</taxon>
        <taxon>Fungi</taxon>
        <taxon>Dikarya</taxon>
        <taxon>Ascomycota</taxon>
        <taxon>Taphrinomycotina</taxon>
        <taxon>Schizosaccharomycetes</taxon>
        <taxon>Schizosaccharomycetales</taxon>
        <taxon>Schizosaccharomycetaceae</taxon>
        <taxon>Schizosaccharomyces</taxon>
    </lineage>
</organism>
<dbReference type="VEuPathDB" id="FungiDB:SJAG_02721"/>
<dbReference type="GO" id="GO:0016740">
    <property type="term" value="F:transferase activity"/>
    <property type="evidence" value="ECO:0007669"/>
    <property type="project" value="UniProtKB-KW"/>
</dbReference>
<dbReference type="SUPFAM" id="SSF75304">
    <property type="entry name" value="Amidase signature (AS) enzymes"/>
    <property type="match status" value="1"/>
</dbReference>
<evidence type="ECO:0000313" key="10">
    <source>
        <dbReference type="JaponicusDB" id="SJAG_02721"/>
    </source>
</evidence>
<dbReference type="EC" id="6.3.5.7" evidence="7"/>
<keyword evidence="2 7" id="KW-0436">Ligase</keyword>
<keyword evidence="11" id="KW-1185">Reference proteome</keyword>
<dbReference type="InterPro" id="IPR000120">
    <property type="entry name" value="Amidase"/>
</dbReference>
<reference evidence="9 11" key="1">
    <citation type="journal article" date="2011" name="Science">
        <title>Comparative functional genomics of the fission yeasts.</title>
        <authorList>
            <person name="Rhind N."/>
            <person name="Chen Z."/>
            <person name="Yassour M."/>
            <person name="Thompson D.A."/>
            <person name="Haas B.J."/>
            <person name="Habib N."/>
            <person name="Wapinski I."/>
            <person name="Roy S."/>
            <person name="Lin M.F."/>
            <person name="Heiman D.I."/>
            <person name="Young S.K."/>
            <person name="Furuya K."/>
            <person name="Guo Y."/>
            <person name="Pidoux A."/>
            <person name="Chen H.M."/>
            <person name="Robbertse B."/>
            <person name="Goldberg J.M."/>
            <person name="Aoki K."/>
            <person name="Bayne E.H."/>
            <person name="Berlin A.M."/>
            <person name="Desjardins C.A."/>
            <person name="Dobbs E."/>
            <person name="Dukaj L."/>
            <person name="Fan L."/>
            <person name="FitzGerald M.G."/>
            <person name="French C."/>
            <person name="Gujja S."/>
            <person name="Hansen K."/>
            <person name="Keifenheim D."/>
            <person name="Levin J.Z."/>
            <person name="Mosher R.A."/>
            <person name="Mueller C.A."/>
            <person name="Pfiffner J."/>
            <person name="Priest M."/>
            <person name="Russ C."/>
            <person name="Smialowska A."/>
            <person name="Swoboda P."/>
            <person name="Sykes S.M."/>
            <person name="Vaughn M."/>
            <person name="Vengrova S."/>
            <person name="Yoder R."/>
            <person name="Zeng Q."/>
            <person name="Allshire R."/>
            <person name="Baulcombe D."/>
            <person name="Birren B.W."/>
            <person name="Brown W."/>
            <person name="Ekwall K."/>
            <person name="Kellis M."/>
            <person name="Leatherwood J."/>
            <person name="Levin H."/>
            <person name="Margalit H."/>
            <person name="Martienssen R."/>
            <person name="Nieduszynski C.A."/>
            <person name="Spatafora J.W."/>
            <person name="Friedman N."/>
            <person name="Dalgaard J.Z."/>
            <person name="Baumann P."/>
            <person name="Niki H."/>
            <person name="Regev A."/>
            <person name="Nusbaum C."/>
        </authorList>
    </citation>
    <scope>NUCLEOTIDE SEQUENCE [LARGE SCALE GENOMIC DNA]</scope>
    <source>
        <strain evidence="11">yFS275 / FY16936</strain>
    </source>
</reference>
<dbReference type="EMBL" id="KE651166">
    <property type="protein sequence ID" value="EEB07624.1"/>
    <property type="molecule type" value="Genomic_DNA"/>
</dbReference>
<dbReference type="STRING" id="402676.B6K103"/>
<dbReference type="HOGENOM" id="CLU_009600_7_6_1"/>
<evidence type="ECO:0000256" key="5">
    <source>
        <dbReference type="ARBA" id="ARBA00022917"/>
    </source>
</evidence>
<feature type="active site" description="Charge relay system" evidence="7">
    <location>
        <position position="55"/>
    </location>
</feature>
<evidence type="ECO:0000313" key="9">
    <source>
        <dbReference type="EMBL" id="EEB07624.1"/>
    </source>
</evidence>
<evidence type="ECO:0000256" key="7">
    <source>
        <dbReference type="HAMAP-Rule" id="MF_03150"/>
    </source>
</evidence>
<dbReference type="InterPro" id="IPR036928">
    <property type="entry name" value="AS_sf"/>
</dbReference>
<evidence type="ECO:0000256" key="3">
    <source>
        <dbReference type="ARBA" id="ARBA00022741"/>
    </source>
</evidence>
<comment type="similarity">
    <text evidence="1 7">Belongs to the amidase family. GatA subfamily.</text>
</comment>
<accession>B6K103</accession>
<evidence type="ECO:0000256" key="4">
    <source>
        <dbReference type="ARBA" id="ARBA00022840"/>
    </source>
</evidence>
<dbReference type="GO" id="GO:0030956">
    <property type="term" value="C:glutamyl-tRNA(Gln) amidotransferase complex"/>
    <property type="evidence" value="ECO:0000318"/>
    <property type="project" value="GO_Central"/>
</dbReference>
<feature type="domain" description="Amidase" evidence="8">
    <location>
        <begin position="4"/>
        <end position="457"/>
    </location>
</feature>
<comment type="subunit">
    <text evidence="7">Subunit of the heterotrimeric GatCAB amidotransferase (AdT) complex, composed of A, B and C subunits.</text>
</comment>
<dbReference type="PROSITE" id="PS00571">
    <property type="entry name" value="AMIDASES"/>
    <property type="match status" value="1"/>
</dbReference>
<evidence type="ECO:0000259" key="8">
    <source>
        <dbReference type="Pfam" id="PF01425"/>
    </source>
</evidence>
<dbReference type="GO" id="GO:0032543">
    <property type="term" value="P:mitochondrial translation"/>
    <property type="evidence" value="ECO:0000318"/>
    <property type="project" value="GO_Central"/>
</dbReference>
<comment type="subcellular location">
    <subcellularLocation>
        <location evidence="7">Mitochondrion</location>
    </subcellularLocation>
</comment>
<dbReference type="GO" id="GO:0007029">
    <property type="term" value="P:endoplasmic reticulum organization"/>
    <property type="evidence" value="ECO:0007669"/>
    <property type="project" value="EnsemblFungi"/>
</dbReference>
<dbReference type="eggNOG" id="KOG1211">
    <property type="taxonomic scope" value="Eukaryota"/>
</dbReference>
<sequence length="487" mass="52883">MIEELVTKYANAVSKNTRINALTKLRSLDALKKEATALSKIGCELPLKGRILTIKECICTKEDTATSSSKILEGYQSPFDATIVKLLRDAGALILGSTNMDEFAMGVSSNNELFGQTVNPLYDHDSFVAGGSSGGAAAAVAAGMCHASIGTDTGGSIRLPSAFTGVFGFKPTYGRISRFGVIPFANSLDTIGISGDSIDSVRRIFHVLNQHDKNDLSCMTNNQRTKVDHLIKNSSSNEKPVVGIPTNWNVAELEPAILDKWNECIAKLEEAGCTVKEVYLPNSSYALNIYFAVAYAEGLSNLARYDGAMFGQHLVDEETGRRLSVKEIRSMLVGEEVQKRVLLGAYSLRYGSEKGLFKKAQQVRREIQREFNKAFRMQNALCHDDECGTVDFIVAPVSLSFCPKIGASSPNDLITDALLIPANMAGAPSMSVPCGKTPEGFDVGLQVIAQFGDDERCIQYSDLVHRLMNPDQENVKPTSKSAVKTEH</sequence>
<dbReference type="JaponicusDB" id="SJAG_02721">
    <property type="gene designation" value="gta1"/>
</dbReference>
<dbReference type="OrthoDB" id="421993at2759"/>
<evidence type="ECO:0000256" key="6">
    <source>
        <dbReference type="ARBA" id="ARBA00047407"/>
    </source>
</evidence>
<evidence type="ECO:0000256" key="1">
    <source>
        <dbReference type="ARBA" id="ARBA00008069"/>
    </source>
</evidence>
<comment type="function">
    <text evidence="7">Allows the formation of correctly charged Gln-tRNA(Gln) through the transamidation of misacylated Glu-tRNA(Gln) in the mitochondria. The reaction takes place in the presence of glutamine and ATP through an activated gamma-phospho-Glu-tRNA(Gln).</text>
</comment>
<dbReference type="PANTHER" id="PTHR11895">
    <property type="entry name" value="TRANSAMIDASE"/>
    <property type="match status" value="1"/>
</dbReference>
<dbReference type="AlphaFoldDB" id="B6K103"/>
<name>B6K103_SCHJY</name>
<keyword evidence="3 7" id="KW-0547">Nucleotide-binding</keyword>
<keyword evidence="7" id="KW-0496">Mitochondrion</keyword>
<dbReference type="InterPro" id="IPR004412">
    <property type="entry name" value="GatA"/>
</dbReference>
<dbReference type="InterPro" id="IPR023631">
    <property type="entry name" value="Amidase_dom"/>
</dbReference>
<keyword evidence="4 7" id="KW-0067">ATP-binding</keyword>
<comment type="catalytic activity">
    <reaction evidence="6 7">
        <text>L-glutamyl-tRNA(Gln) + L-glutamine + ATP + H2O = L-glutaminyl-tRNA(Gln) + L-glutamate + ADP + phosphate + H(+)</text>
        <dbReference type="Rhea" id="RHEA:17521"/>
        <dbReference type="Rhea" id="RHEA-COMP:9681"/>
        <dbReference type="Rhea" id="RHEA-COMP:9684"/>
        <dbReference type="ChEBI" id="CHEBI:15377"/>
        <dbReference type="ChEBI" id="CHEBI:15378"/>
        <dbReference type="ChEBI" id="CHEBI:29985"/>
        <dbReference type="ChEBI" id="CHEBI:30616"/>
        <dbReference type="ChEBI" id="CHEBI:43474"/>
        <dbReference type="ChEBI" id="CHEBI:58359"/>
        <dbReference type="ChEBI" id="CHEBI:78520"/>
        <dbReference type="ChEBI" id="CHEBI:78521"/>
        <dbReference type="ChEBI" id="CHEBI:456216"/>
        <dbReference type="EC" id="6.3.5.7"/>
    </reaction>
</comment>
<dbReference type="RefSeq" id="XP_002173917.1">
    <property type="nucleotide sequence ID" value="XM_002173881.2"/>
</dbReference>